<protein>
    <submittedName>
        <fullName evidence="1">Uncharacterized protein</fullName>
    </submittedName>
</protein>
<evidence type="ECO:0000313" key="2">
    <source>
        <dbReference type="Proteomes" id="UP000602004"/>
    </source>
</evidence>
<organism evidence="1 2">
    <name type="scientific">Paraburkholderia caffeinilytica</name>
    <dbReference type="NCBI Taxonomy" id="1761016"/>
    <lineage>
        <taxon>Bacteria</taxon>
        <taxon>Pseudomonadati</taxon>
        <taxon>Pseudomonadota</taxon>
        <taxon>Betaproteobacteria</taxon>
        <taxon>Burkholderiales</taxon>
        <taxon>Burkholderiaceae</taxon>
        <taxon>Paraburkholderia</taxon>
    </lineage>
</organism>
<accession>A0ABQ1NBT8</accession>
<reference evidence="2" key="1">
    <citation type="journal article" date="2019" name="Int. J. Syst. Evol. Microbiol.">
        <title>The Global Catalogue of Microorganisms (GCM) 10K type strain sequencing project: providing services to taxonomists for standard genome sequencing and annotation.</title>
        <authorList>
            <consortium name="The Broad Institute Genomics Platform"/>
            <consortium name="The Broad Institute Genome Sequencing Center for Infectious Disease"/>
            <person name="Wu L."/>
            <person name="Ma J."/>
        </authorList>
    </citation>
    <scope>NUCLEOTIDE SEQUENCE [LARGE SCALE GENOMIC DNA]</scope>
    <source>
        <strain evidence="2">CGMCC 1.15103</strain>
    </source>
</reference>
<proteinExistence type="predicted"/>
<gene>
    <name evidence="1" type="ORF">GCM10011400_64740</name>
</gene>
<dbReference type="Proteomes" id="UP000602004">
    <property type="component" value="Unassembled WGS sequence"/>
</dbReference>
<comment type="caution">
    <text evidence="1">The sequence shown here is derived from an EMBL/GenBank/DDBJ whole genome shotgun (WGS) entry which is preliminary data.</text>
</comment>
<keyword evidence="2" id="KW-1185">Reference proteome</keyword>
<name>A0ABQ1NBT8_9BURK</name>
<sequence length="64" mass="6673">MVDTGLWHSSQRQVVGIAHRKDQSCAAVALASSYVALLTSPLSSLVGSTLERADVASVAILGYN</sequence>
<evidence type="ECO:0000313" key="1">
    <source>
        <dbReference type="EMBL" id="GGC67911.1"/>
    </source>
</evidence>
<dbReference type="EMBL" id="BMHL01000017">
    <property type="protein sequence ID" value="GGC67911.1"/>
    <property type="molecule type" value="Genomic_DNA"/>
</dbReference>